<sequence>MVQARDPPKEYRRDVSRATAQGQRSSRPRAGVQLRLEAAASSDYTSMRQRLKKADCSLRGFGMASLTCYDAAMDPGQGSSGGRWRRVSVPSACHAAATLQTGLRATRGAPRGARPCRCPGVPTRPAHAAVQRVRGVSASRRRHRRLAVFAGGLAVFGGRRRRRRRRAEEEEEEEEEEEASV</sequence>
<feature type="compositionally biased region" description="Acidic residues" evidence="1">
    <location>
        <begin position="169"/>
        <end position="181"/>
    </location>
</feature>
<feature type="region of interest" description="Disordered" evidence="1">
    <location>
        <begin position="158"/>
        <end position="181"/>
    </location>
</feature>
<evidence type="ECO:0000313" key="3">
    <source>
        <dbReference type="Proteomes" id="UP001189429"/>
    </source>
</evidence>
<comment type="caution">
    <text evidence="2">The sequence shown here is derived from an EMBL/GenBank/DDBJ whole genome shotgun (WGS) entry which is preliminary data.</text>
</comment>
<proteinExistence type="predicted"/>
<name>A0ABN9PW72_9DINO</name>
<reference evidence="2" key="1">
    <citation type="submission" date="2023-10" db="EMBL/GenBank/DDBJ databases">
        <authorList>
            <person name="Chen Y."/>
            <person name="Shah S."/>
            <person name="Dougan E. K."/>
            <person name="Thang M."/>
            <person name="Chan C."/>
        </authorList>
    </citation>
    <scope>NUCLEOTIDE SEQUENCE [LARGE SCALE GENOMIC DNA]</scope>
</reference>
<dbReference type="EMBL" id="CAUYUJ010001769">
    <property type="protein sequence ID" value="CAK0797533.1"/>
    <property type="molecule type" value="Genomic_DNA"/>
</dbReference>
<protein>
    <submittedName>
        <fullName evidence="2">Uncharacterized protein</fullName>
    </submittedName>
</protein>
<evidence type="ECO:0000313" key="2">
    <source>
        <dbReference type="EMBL" id="CAK0797533.1"/>
    </source>
</evidence>
<dbReference type="Proteomes" id="UP001189429">
    <property type="component" value="Unassembled WGS sequence"/>
</dbReference>
<gene>
    <name evidence="2" type="ORF">PCOR1329_LOCUS6579</name>
</gene>
<feature type="region of interest" description="Disordered" evidence="1">
    <location>
        <begin position="1"/>
        <end position="32"/>
    </location>
</feature>
<keyword evidence="3" id="KW-1185">Reference proteome</keyword>
<accession>A0ABN9PW72</accession>
<evidence type="ECO:0000256" key="1">
    <source>
        <dbReference type="SAM" id="MobiDB-lite"/>
    </source>
</evidence>
<feature type="compositionally biased region" description="Basic and acidic residues" evidence="1">
    <location>
        <begin position="1"/>
        <end position="16"/>
    </location>
</feature>
<organism evidence="2 3">
    <name type="scientific">Prorocentrum cordatum</name>
    <dbReference type="NCBI Taxonomy" id="2364126"/>
    <lineage>
        <taxon>Eukaryota</taxon>
        <taxon>Sar</taxon>
        <taxon>Alveolata</taxon>
        <taxon>Dinophyceae</taxon>
        <taxon>Prorocentrales</taxon>
        <taxon>Prorocentraceae</taxon>
        <taxon>Prorocentrum</taxon>
    </lineage>
</organism>